<evidence type="ECO:0000256" key="1">
    <source>
        <dbReference type="ARBA" id="ARBA00005545"/>
    </source>
</evidence>
<dbReference type="PROSITE" id="PS51076">
    <property type="entry name" value="MH2"/>
    <property type="match status" value="1"/>
</dbReference>
<dbReference type="SUPFAM" id="SSF56366">
    <property type="entry name" value="SMAD MH1 domain"/>
    <property type="match status" value="1"/>
</dbReference>
<feature type="region of interest" description="Disordered" evidence="9">
    <location>
        <begin position="187"/>
        <end position="209"/>
    </location>
</feature>
<dbReference type="GO" id="GO:0070411">
    <property type="term" value="F:I-SMAD binding"/>
    <property type="evidence" value="ECO:0007669"/>
    <property type="project" value="TreeGrafter"/>
</dbReference>
<dbReference type="PROSITE" id="PS51075">
    <property type="entry name" value="MH1"/>
    <property type="match status" value="1"/>
</dbReference>
<dbReference type="OMA" id="PNTRCIT"/>
<dbReference type="FunFam" id="2.60.200.10:FF:000001">
    <property type="entry name" value="Mothers against decapentaplegic homolog"/>
    <property type="match status" value="1"/>
</dbReference>
<dbReference type="GO" id="GO:0030154">
    <property type="term" value="P:cell differentiation"/>
    <property type="evidence" value="ECO:0007669"/>
    <property type="project" value="TreeGrafter"/>
</dbReference>
<dbReference type="GO" id="GO:0009791">
    <property type="term" value="P:post-embryonic development"/>
    <property type="evidence" value="ECO:0007669"/>
    <property type="project" value="UniProtKB-ARBA"/>
</dbReference>
<reference evidence="12 13" key="1">
    <citation type="submission" date="2013-11" db="EMBL/GenBank/DDBJ databases">
        <title>Genome sequencing of Stegodyphus mimosarum.</title>
        <authorList>
            <person name="Bechsgaard J."/>
        </authorList>
    </citation>
    <scope>NUCLEOTIDE SEQUENCE [LARGE SCALE GENOMIC DNA]</scope>
</reference>
<accession>A0A087T8C0</accession>
<dbReference type="InterPro" id="IPR013790">
    <property type="entry name" value="Dwarfin"/>
</dbReference>
<dbReference type="GO" id="GO:0009653">
    <property type="term" value="P:anatomical structure morphogenesis"/>
    <property type="evidence" value="ECO:0007669"/>
    <property type="project" value="TreeGrafter"/>
</dbReference>
<dbReference type="EMBL" id="KK113918">
    <property type="protein sequence ID" value="KFM61359.1"/>
    <property type="molecule type" value="Genomic_DNA"/>
</dbReference>
<dbReference type="GO" id="GO:0071144">
    <property type="term" value="C:heteromeric SMAD protein complex"/>
    <property type="evidence" value="ECO:0007669"/>
    <property type="project" value="TreeGrafter"/>
</dbReference>
<dbReference type="GO" id="GO:0050793">
    <property type="term" value="P:regulation of developmental process"/>
    <property type="evidence" value="ECO:0007669"/>
    <property type="project" value="UniProtKB-ARBA"/>
</dbReference>
<dbReference type="Pfam" id="PF03165">
    <property type="entry name" value="MH1"/>
    <property type="match status" value="1"/>
</dbReference>
<dbReference type="PANTHER" id="PTHR13703">
    <property type="entry name" value="SMAD"/>
    <property type="match status" value="1"/>
</dbReference>
<comment type="similarity">
    <text evidence="1 8">Belongs to the dwarfin/SMAD family.</text>
</comment>
<dbReference type="InterPro" id="IPR003619">
    <property type="entry name" value="MAD_homology1_Dwarfin-type"/>
</dbReference>
<dbReference type="InterPro" id="IPR008984">
    <property type="entry name" value="SMAD_FHA_dom_sf"/>
</dbReference>
<dbReference type="GO" id="GO:0005737">
    <property type="term" value="C:cytoplasm"/>
    <property type="evidence" value="ECO:0007669"/>
    <property type="project" value="UniProtKB-SubCell"/>
</dbReference>
<dbReference type="GO" id="GO:0045944">
    <property type="term" value="P:positive regulation of transcription by RNA polymerase II"/>
    <property type="evidence" value="ECO:0007669"/>
    <property type="project" value="TreeGrafter"/>
</dbReference>
<keyword evidence="6 8" id="KW-0804">Transcription</keyword>
<keyword evidence="13" id="KW-1185">Reference proteome</keyword>
<dbReference type="GO" id="GO:0046872">
    <property type="term" value="F:metal ion binding"/>
    <property type="evidence" value="ECO:0007669"/>
    <property type="project" value="UniProtKB-KW"/>
</dbReference>
<dbReference type="GO" id="GO:0000978">
    <property type="term" value="F:RNA polymerase II cis-regulatory region sequence-specific DNA binding"/>
    <property type="evidence" value="ECO:0007669"/>
    <property type="project" value="TreeGrafter"/>
</dbReference>
<keyword evidence="7 8" id="KW-0539">Nucleus</keyword>
<dbReference type="CDD" id="cd10985">
    <property type="entry name" value="MH2_SMAD_2_3"/>
    <property type="match status" value="1"/>
</dbReference>
<dbReference type="OrthoDB" id="5794312at2759"/>
<evidence type="ECO:0000313" key="13">
    <source>
        <dbReference type="Proteomes" id="UP000054359"/>
    </source>
</evidence>
<dbReference type="FunFam" id="3.90.520.10:FF:000001">
    <property type="entry name" value="Mothers against decapentaplegic homolog"/>
    <property type="match status" value="1"/>
</dbReference>
<evidence type="ECO:0000256" key="7">
    <source>
        <dbReference type="ARBA" id="ARBA00023242"/>
    </source>
</evidence>
<dbReference type="AlphaFoldDB" id="A0A087T8C0"/>
<evidence type="ECO:0000256" key="2">
    <source>
        <dbReference type="ARBA" id="ARBA00022490"/>
    </source>
</evidence>
<evidence type="ECO:0000256" key="8">
    <source>
        <dbReference type="RuleBase" id="RU361195"/>
    </source>
</evidence>
<evidence type="ECO:0000256" key="3">
    <source>
        <dbReference type="ARBA" id="ARBA00022723"/>
    </source>
</evidence>
<dbReference type="InterPro" id="IPR013019">
    <property type="entry name" value="MAD_homology_MH1"/>
</dbReference>
<dbReference type="Pfam" id="PF03166">
    <property type="entry name" value="MH2"/>
    <property type="match status" value="1"/>
</dbReference>
<dbReference type="InterPro" id="IPR001132">
    <property type="entry name" value="SMAD_dom_Dwarfin-type"/>
</dbReference>
<protein>
    <recommendedName>
        <fullName evidence="8">Mothers against decapentaplegic homolog</fullName>
        <shortName evidence="8">MAD homolog</shortName>
        <shortName evidence="8">Mothers against DPP homolog</shortName>
    </recommendedName>
    <alternativeName>
        <fullName evidence="8">SMAD family member</fullName>
    </alternativeName>
</protein>
<keyword evidence="5 8" id="KW-0805">Transcription regulation</keyword>
<keyword evidence="3" id="KW-0479">Metal-binding</keyword>
<feature type="domain" description="MH2" evidence="11">
    <location>
        <begin position="237"/>
        <end position="430"/>
    </location>
</feature>
<evidence type="ECO:0000256" key="4">
    <source>
        <dbReference type="ARBA" id="ARBA00022833"/>
    </source>
</evidence>
<feature type="domain" description="MH1" evidence="10">
    <location>
        <begin position="10"/>
        <end position="133"/>
    </location>
</feature>
<evidence type="ECO:0000259" key="10">
    <source>
        <dbReference type="PROSITE" id="PS51075"/>
    </source>
</evidence>
<dbReference type="CDD" id="cd10491">
    <property type="entry name" value="MH1_SMAD_2_3"/>
    <property type="match status" value="1"/>
</dbReference>
<dbReference type="SMART" id="SM00523">
    <property type="entry name" value="DWA"/>
    <property type="match status" value="1"/>
</dbReference>
<keyword evidence="2 8" id="KW-0963">Cytoplasm</keyword>
<keyword evidence="4" id="KW-0862">Zinc</keyword>
<dbReference type="GO" id="GO:0032924">
    <property type="term" value="P:activin receptor signaling pathway"/>
    <property type="evidence" value="ECO:0007669"/>
    <property type="project" value="TreeGrafter"/>
</dbReference>
<dbReference type="PANTHER" id="PTHR13703:SF25">
    <property type="entry name" value="MOTHERS AGAINST DECAPENTAPLEGIC HOMOLOG"/>
    <property type="match status" value="1"/>
</dbReference>
<dbReference type="InterPro" id="IPR017855">
    <property type="entry name" value="SMAD-like_dom_sf"/>
</dbReference>
<dbReference type="GO" id="GO:0000981">
    <property type="term" value="F:DNA-binding transcription factor activity, RNA polymerase II-specific"/>
    <property type="evidence" value="ECO:0007669"/>
    <property type="project" value="TreeGrafter"/>
</dbReference>
<evidence type="ECO:0000256" key="6">
    <source>
        <dbReference type="ARBA" id="ARBA00023163"/>
    </source>
</evidence>
<evidence type="ECO:0000259" key="11">
    <source>
        <dbReference type="PROSITE" id="PS51076"/>
    </source>
</evidence>
<dbReference type="SUPFAM" id="SSF49879">
    <property type="entry name" value="SMAD/FHA domain"/>
    <property type="match status" value="1"/>
</dbReference>
<dbReference type="STRING" id="407821.A0A087T8C0"/>
<dbReference type="Gene3D" id="2.60.200.10">
    <property type="match status" value="1"/>
</dbReference>
<dbReference type="InterPro" id="IPR036578">
    <property type="entry name" value="SMAD_MH1_sf"/>
</dbReference>
<sequence>MTSILSFSIPVVKRLLGWKKGEGEEKWSEKAVKSLVKKLKKTGGLDELEKSISNQDPNTRCITIPRSLDGRLQVSHRKGLPHVIYCRLWRWPDLQSHHELRAIESCEFAFNLKRDEVCVNPYHYLRIETPALPPILVPRNTGEIPAQLPPLDDYINSVPENTEFPSGLENRSFSLTEFENCSQISQKLPDTPPPGYMSEDGDSQEQNGTENMDATLISSPSPPLDVQPVTYTEPAFWCSISYYELNTRVGETFHASQPSLTVDGFTDPSSSERFCLGLLSNVNRNSVVEQTRRHIGRGVRLYYIGGEVFAECLSDSSIFVQSPNCNQRYGWHPATVCKIPPGCNLKIFNNQEFAALLAQSVSQGFEAVYQLTRMCTIRMSFVKGWGAEYRRQTVTSTPCWIELHLNGPLQWLDRVLTQMGSPRIPCSSMS</sequence>
<evidence type="ECO:0000256" key="5">
    <source>
        <dbReference type="ARBA" id="ARBA00023015"/>
    </source>
</evidence>
<gene>
    <name evidence="12" type="ORF">X975_05441</name>
</gene>
<proteinExistence type="inferred from homology"/>
<name>A0A087T8C0_STEMI</name>
<comment type="subcellular location">
    <subcellularLocation>
        <location evidence="8">Cytoplasm</location>
    </subcellularLocation>
    <subcellularLocation>
        <location evidence="8">Nucleus</location>
    </subcellularLocation>
</comment>
<dbReference type="SMART" id="SM00524">
    <property type="entry name" value="DWB"/>
    <property type="match status" value="1"/>
</dbReference>
<dbReference type="GO" id="GO:0051239">
    <property type="term" value="P:regulation of multicellular organismal process"/>
    <property type="evidence" value="ECO:0007669"/>
    <property type="project" value="UniProtKB-ARBA"/>
</dbReference>
<dbReference type="Proteomes" id="UP000054359">
    <property type="component" value="Unassembled WGS sequence"/>
</dbReference>
<evidence type="ECO:0000256" key="9">
    <source>
        <dbReference type="SAM" id="MobiDB-lite"/>
    </source>
</evidence>
<evidence type="ECO:0000313" key="12">
    <source>
        <dbReference type="EMBL" id="KFM61359.1"/>
    </source>
</evidence>
<feature type="non-terminal residue" evidence="12">
    <location>
        <position position="430"/>
    </location>
</feature>
<organism evidence="12 13">
    <name type="scientific">Stegodyphus mimosarum</name>
    <name type="common">African social velvet spider</name>
    <dbReference type="NCBI Taxonomy" id="407821"/>
    <lineage>
        <taxon>Eukaryota</taxon>
        <taxon>Metazoa</taxon>
        <taxon>Ecdysozoa</taxon>
        <taxon>Arthropoda</taxon>
        <taxon>Chelicerata</taxon>
        <taxon>Arachnida</taxon>
        <taxon>Araneae</taxon>
        <taxon>Araneomorphae</taxon>
        <taxon>Entelegynae</taxon>
        <taxon>Eresoidea</taxon>
        <taxon>Eresidae</taxon>
        <taxon>Stegodyphus</taxon>
    </lineage>
</organism>
<dbReference type="GO" id="GO:0060395">
    <property type="term" value="P:SMAD protein signal transduction"/>
    <property type="evidence" value="ECO:0007669"/>
    <property type="project" value="TreeGrafter"/>
</dbReference>
<dbReference type="Gene3D" id="3.90.520.10">
    <property type="entry name" value="SMAD MH1 domain"/>
    <property type="match status" value="1"/>
</dbReference>